<comment type="caution">
    <text evidence="1">The sequence shown here is derived from an EMBL/GenBank/DDBJ whole genome shotgun (WGS) entry which is preliminary data.</text>
</comment>
<evidence type="ECO:0000313" key="1">
    <source>
        <dbReference type="EMBL" id="MPM48401.1"/>
    </source>
</evidence>
<sequence length="193" mass="22624">MIYSMLTMLQKKLKEPFTIIPLLNSRTPSLVFCIDAMNSCFKIIIQSHEVFRILIQNLILFWFVDYLKIPSANTLCPISFCPMKDKLLHHFTIFSIIIRDAFPVIFPKSRRHIDHFYNRNHVMIDDGVVHLVYIHPVIGYRSIGIPLNDDVHIVLCWGKRIPIIRSTFEFIIVALTVKRHDIMQAHVLLMARI</sequence>
<dbReference type="AlphaFoldDB" id="A0A645A7Y9"/>
<reference evidence="1" key="1">
    <citation type="submission" date="2019-08" db="EMBL/GenBank/DDBJ databases">
        <authorList>
            <person name="Kucharzyk K."/>
            <person name="Murdoch R.W."/>
            <person name="Higgins S."/>
            <person name="Loffler F."/>
        </authorList>
    </citation>
    <scope>NUCLEOTIDE SEQUENCE</scope>
</reference>
<gene>
    <name evidence="1" type="ORF">SDC9_95126</name>
</gene>
<accession>A0A645A7Y9</accession>
<organism evidence="1">
    <name type="scientific">bioreactor metagenome</name>
    <dbReference type="NCBI Taxonomy" id="1076179"/>
    <lineage>
        <taxon>unclassified sequences</taxon>
        <taxon>metagenomes</taxon>
        <taxon>ecological metagenomes</taxon>
    </lineage>
</organism>
<name>A0A645A7Y9_9ZZZZ</name>
<protein>
    <submittedName>
        <fullName evidence="1">Uncharacterized protein</fullName>
    </submittedName>
</protein>
<proteinExistence type="predicted"/>
<dbReference type="EMBL" id="VSSQ01012083">
    <property type="protein sequence ID" value="MPM48401.1"/>
    <property type="molecule type" value="Genomic_DNA"/>
</dbReference>